<keyword evidence="5" id="KW-1185">Reference proteome</keyword>
<evidence type="ECO:0000313" key="4">
    <source>
        <dbReference type="EMBL" id="VTO19753.1"/>
    </source>
</evidence>
<dbReference type="InterPro" id="IPR044946">
    <property type="entry name" value="Restrct_endonuc_typeI_TRD_sf"/>
</dbReference>
<dbReference type="REBASE" id="312448">
    <property type="entry name" value="S.Bva9239II"/>
</dbReference>
<feature type="coiled-coil region" evidence="3">
    <location>
        <begin position="195"/>
        <end position="222"/>
    </location>
</feature>
<dbReference type="Gene3D" id="3.90.220.20">
    <property type="entry name" value="DNA methylase specificity domains"/>
    <property type="match status" value="2"/>
</dbReference>
<dbReference type="RefSeq" id="WP_138142202.1">
    <property type="nucleotide sequence ID" value="NZ_LR588407.1"/>
</dbReference>
<keyword evidence="1" id="KW-0680">Restriction system</keyword>
<dbReference type="PANTHER" id="PTHR43140:SF1">
    <property type="entry name" value="TYPE I RESTRICTION ENZYME ECOKI SPECIFICITY SUBUNIT"/>
    <property type="match status" value="1"/>
</dbReference>
<proteinExistence type="predicted"/>
<organism evidence="4 5">
    <name type="scientific">Brevundimonas vancanneytii</name>
    <dbReference type="NCBI Taxonomy" id="1325724"/>
    <lineage>
        <taxon>Bacteria</taxon>
        <taxon>Pseudomonadati</taxon>
        <taxon>Pseudomonadota</taxon>
        <taxon>Alphaproteobacteria</taxon>
        <taxon>Caulobacterales</taxon>
        <taxon>Caulobacteraceae</taxon>
        <taxon>Brevundimonas</taxon>
    </lineage>
</organism>
<evidence type="ECO:0000256" key="1">
    <source>
        <dbReference type="ARBA" id="ARBA00022747"/>
    </source>
</evidence>
<dbReference type="KEGG" id="bvy:NCTC9239_03225"/>
<accession>A0A4P1KJI6</accession>
<gene>
    <name evidence="4" type="ORF">NCTC9239_03225</name>
</gene>
<dbReference type="PANTHER" id="PTHR43140">
    <property type="entry name" value="TYPE-1 RESTRICTION ENZYME ECOKI SPECIFICITY PROTEIN"/>
    <property type="match status" value="1"/>
</dbReference>
<reference evidence="4 5" key="1">
    <citation type="submission" date="2019-04" db="EMBL/GenBank/DDBJ databases">
        <authorList>
            <consortium name="Pathogen Informatics"/>
        </authorList>
    </citation>
    <scope>NUCLEOTIDE SEQUENCE [LARGE SCALE GENOMIC DNA]</scope>
    <source>
        <strain evidence="4 5">NCTC9239</strain>
    </source>
</reference>
<dbReference type="Proteomes" id="UP000309952">
    <property type="component" value="Chromosome"/>
</dbReference>
<evidence type="ECO:0000313" key="5">
    <source>
        <dbReference type="Proteomes" id="UP000309952"/>
    </source>
</evidence>
<evidence type="ECO:0000256" key="2">
    <source>
        <dbReference type="ARBA" id="ARBA00023125"/>
    </source>
</evidence>
<name>A0A4P1KJI6_9CAUL</name>
<keyword evidence="3" id="KW-0175">Coiled coil</keyword>
<dbReference type="GO" id="GO:0003677">
    <property type="term" value="F:DNA binding"/>
    <property type="evidence" value="ECO:0007669"/>
    <property type="project" value="UniProtKB-KW"/>
</dbReference>
<sequence>MTLAALVADDGHAPTPDQLPRFPAEWRLARFRHVFNFNKGLTITKENLQDEGIPCVSYGDVHSKYGFEVDPDRHPLKCVDASYMKNNQSSLLRRGDFVFADTSEDIEGSGNFTCYSSERQAFAGYHTLIAKPKVPMSFRFMAYLLDSTTFRAQVQTEVTGVKVFSISQAVLKPTFVWFPPEQEQDAIAAFLDEKCAKVDEAVRIKEEQIARLRERRQILIQEAVTRGLNPTAPMKDSRIDWIGQIPAHWEQLANKHIFRLRKTLVGKRSSEYELLSLTLRGVIKRDMENPEGKFPAEFDTYQEVRPGDFVFCHFDVEETPRTVGLSEFFGMITGAYTVYSVADGIDPRFLLHFYIFADTDKKMRSLYKGLRNTIPKEAFGAFKTPLPPIEEQREIVAHIDEASRKIEDAIAIKANQIAALKEYKTSLINAAVTGKIKVA</sequence>
<dbReference type="InterPro" id="IPR051212">
    <property type="entry name" value="Type-I_RE_S_subunit"/>
</dbReference>
<dbReference type="EMBL" id="LR588407">
    <property type="protein sequence ID" value="VTO19753.1"/>
    <property type="molecule type" value="Genomic_DNA"/>
</dbReference>
<dbReference type="GO" id="GO:0009307">
    <property type="term" value="P:DNA restriction-modification system"/>
    <property type="evidence" value="ECO:0007669"/>
    <property type="project" value="UniProtKB-KW"/>
</dbReference>
<evidence type="ECO:0000256" key="3">
    <source>
        <dbReference type="SAM" id="Coils"/>
    </source>
</evidence>
<dbReference type="AlphaFoldDB" id="A0A4P1KJI6"/>
<keyword evidence="2" id="KW-0238">DNA-binding</keyword>
<protein>
    <submittedName>
        <fullName evidence="4">EcoKI restriction-modification system protein HsdS</fullName>
    </submittedName>
</protein>
<dbReference type="SUPFAM" id="SSF116734">
    <property type="entry name" value="DNA methylase specificity domain"/>
    <property type="match status" value="2"/>
</dbReference>